<evidence type="ECO:0000313" key="2">
    <source>
        <dbReference type="EMBL" id="EAY07971.1"/>
    </source>
</evidence>
<dbReference type="RefSeq" id="XP_001320194.1">
    <property type="nucleotide sequence ID" value="XM_001320159.1"/>
</dbReference>
<reference evidence="2" key="2">
    <citation type="journal article" date="2007" name="Science">
        <title>Draft genome sequence of the sexually transmitted pathogen Trichomonas vaginalis.</title>
        <authorList>
            <person name="Carlton J.M."/>
            <person name="Hirt R.P."/>
            <person name="Silva J.C."/>
            <person name="Delcher A.L."/>
            <person name="Schatz M."/>
            <person name="Zhao Q."/>
            <person name="Wortman J.R."/>
            <person name="Bidwell S.L."/>
            <person name="Alsmark U.C.M."/>
            <person name="Besteiro S."/>
            <person name="Sicheritz-Ponten T."/>
            <person name="Noel C.J."/>
            <person name="Dacks J.B."/>
            <person name="Foster P.G."/>
            <person name="Simillion C."/>
            <person name="Van de Peer Y."/>
            <person name="Miranda-Saavedra D."/>
            <person name="Barton G.J."/>
            <person name="Westrop G.D."/>
            <person name="Mueller S."/>
            <person name="Dessi D."/>
            <person name="Fiori P.L."/>
            <person name="Ren Q."/>
            <person name="Paulsen I."/>
            <person name="Zhang H."/>
            <person name="Bastida-Corcuera F.D."/>
            <person name="Simoes-Barbosa A."/>
            <person name="Brown M.T."/>
            <person name="Hayes R.D."/>
            <person name="Mukherjee M."/>
            <person name="Okumura C.Y."/>
            <person name="Schneider R."/>
            <person name="Smith A.J."/>
            <person name="Vanacova S."/>
            <person name="Villalvazo M."/>
            <person name="Haas B.J."/>
            <person name="Pertea M."/>
            <person name="Feldblyum T.V."/>
            <person name="Utterback T.R."/>
            <person name="Shu C.L."/>
            <person name="Osoegawa K."/>
            <person name="de Jong P.J."/>
            <person name="Hrdy I."/>
            <person name="Horvathova L."/>
            <person name="Zubacova Z."/>
            <person name="Dolezal P."/>
            <person name="Malik S.B."/>
            <person name="Logsdon J.M. Jr."/>
            <person name="Henze K."/>
            <person name="Gupta A."/>
            <person name="Wang C.C."/>
            <person name="Dunne R.L."/>
            <person name="Upcroft J.A."/>
            <person name="Upcroft P."/>
            <person name="White O."/>
            <person name="Salzberg S.L."/>
            <person name="Tang P."/>
            <person name="Chiu C.-H."/>
            <person name="Lee Y.-S."/>
            <person name="Embley T.M."/>
            <person name="Coombs G.H."/>
            <person name="Mottram J.C."/>
            <person name="Tachezy J."/>
            <person name="Fraser-Liggett C.M."/>
            <person name="Johnson P.J."/>
        </authorList>
    </citation>
    <scope>NUCLEOTIDE SEQUENCE [LARGE SCALE GENOMIC DNA]</scope>
    <source>
        <strain evidence="2">G3</strain>
    </source>
</reference>
<dbReference type="SMR" id="A2EH92"/>
<proteinExistence type="predicted"/>
<dbReference type="Pfam" id="PF17800">
    <property type="entry name" value="NPL"/>
    <property type="match status" value="1"/>
</dbReference>
<feature type="domain" description="Nucleoplasmin-like" evidence="1">
    <location>
        <begin position="7"/>
        <end position="105"/>
    </location>
</feature>
<accession>A2EH92</accession>
<sequence>MSNFKSFFNLRIPNGEEIPLEAEGNVSTVLTQVIVDNNGKPYTRATLSAHVETLNPAEIEKDPDAPAIEHDVIIASFTPNTQQVINLSIGFTKEDITYLSANGADLIINGYTVPPQTELIKVGQDQD</sequence>
<dbReference type="KEGG" id="tva:4765867"/>
<dbReference type="Proteomes" id="UP000001542">
    <property type="component" value="Unassembled WGS sequence"/>
</dbReference>
<evidence type="ECO:0000259" key="1">
    <source>
        <dbReference type="Pfam" id="PF17800"/>
    </source>
</evidence>
<keyword evidence="3" id="KW-1185">Reference proteome</keyword>
<organism evidence="2 3">
    <name type="scientific">Trichomonas vaginalis (strain ATCC PRA-98 / G3)</name>
    <dbReference type="NCBI Taxonomy" id="412133"/>
    <lineage>
        <taxon>Eukaryota</taxon>
        <taxon>Metamonada</taxon>
        <taxon>Parabasalia</taxon>
        <taxon>Trichomonadida</taxon>
        <taxon>Trichomonadidae</taxon>
        <taxon>Trichomonas</taxon>
    </lineage>
</organism>
<reference evidence="2" key="1">
    <citation type="submission" date="2006-10" db="EMBL/GenBank/DDBJ databases">
        <authorList>
            <person name="Amadeo P."/>
            <person name="Zhao Q."/>
            <person name="Wortman J."/>
            <person name="Fraser-Liggett C."/>
            <person name="Carlton J."/>
        </authorList>
    </citation>
    <scope>NUCLEOTIDE SEQUENCE</scope>
    <source>
        <strain evidence="2">G3</strain>
    </source>
</reference>
<dbReference type="AlphaFoldDB" id="A2EH92"/>
<dbReference type="EMBL" id="DS113388">
    <property type="protein sequence ID" value="EAY07971.1"/>
    <property type="molecule type" value="Genomic_DNA"/>
</dbReference>
<evidence type="ECO:0000313" key="3">
    <source>
        <dbReference type="Proteomes" id="UP000001542"/>
    </source>
</evidence>
<gene>
    <name evidence="2" type="ORF">TVAG_332960</name>
</gene>
<dbReference type="InParanoid" id="A2EH92"/>
<dbReference type="VEuPathDB" id="TrichDB:TVAG_332960"/>
<protein>
    <recommendedName>
        <fullName evidence="1">Nucleoplasmin-like domain-containing protein</fullName>
    </recommendedName>
</protein>
<dbReference type="InterPro" id="IPR041232">
    <property type="entry name" value="NPL"/>
</dbReference>
<dbReference type="VEuPathDB" id="TrichDB:TVAGG3_0933710"/>
<name>A2EH92_TRIV3</name>